<accession>A0A1I0WN49</accession>
<evidence type="ECO:0000313" key="3">
    <source>
        <dbReference type="Proteomes" id="UP000199012"/>
    </source>
</evidence>
<protein>
    <recommendedName>
        <fullName evidence="4">Copper(I)-binding protein</fullName>
    </recommendedName>
</protein>
<keyword evidence="3" id="KW-1185">Reference proteome</keyword>
<dbReference type="Proteomes" id="UP000199012">
    <property type="component" value="Unassembled WGS sequence"/>
</dbReference>
<feature type="compositionally biased region" description="Low complexity" evidence="1">
    <location>
        <begin position="186"/>
        <end position="204"/>
    </location>
</feature>
<gene>
    <name evidence="2" type="ORF">SAMN05421867_10374</name>
</gene>
<feature type="region of interest" description="Disordered" evidence="1">
    <location>
        <begin position="176"/>
        <end position="215"/>
    </location>
</feature>
<name>A0A1I0WN49_9CELL</name>
<dbReference type="STRING" id="988821.SAMN05421867_10374"/>
<dbReference type="AlphaFoldDB" id="A0A1I0WN49"/>
<dbReference type="EMBL" id="FOKA01000003">
    <property type="protein sequence ID" value="SFA89386.1"/>
    <property type="molecule type" value="Genomic_DNA"/>
</dbReference>
<evidence type="ECO:0000313" key="2">
    <source>
        <dbReference type="EMBL" id="SFA89386.1"/>
    </source>
</evidence>
<feature type="compositionally biased region" description="Low complexity" evidence="1">
    <location>
        <begin position="1"/>
        <end position="11"/>
    </location>
</feature>
<sequence>MTALPASLPARPSRRPARPRAEARTGARADARTVARALPAAGFAVLALAGCTATNPVTTNVSYDPSDGIGVTVGTVYAQNLLVLTTAEGEPGVLVGAFTNESSDAVDVSLELPGGESDSLDLAAAEAVYLGTEDDEGIAIDTVPAAPGGLVDVTMSTPEGGSQTVRVPVLDGTLPEYATLVPTPPGSTVSPSATPAPSGSAGAGNEEGEEGEEEG</sequence>
<evidence type="ECO:0008006" key="4">
    <source>
        <dbReference type="Google" id="ProtNLM"/>
    </source>
</evidence>
<proteinExistence type="predicted"/>
<organism evidence="2 3">
    <name type="scientific">Cellulomonas marina</name>
    <dbReference type="NCBI Taxonomy" id="988821"/>
    <lineage>
        <taxon>Bacteria</taxon>
        <taxon>Bacillati</taxon>
        <taxon>Actinomycetota</taxon>
        <taxon>Actinomycetes</taxon>
        <taxon>Micrococcales</taxon>
        <taxon>Cellulomonadaceae</taxon>
        <taxon>Cellulomonas</taxon>
    </lineage>
</organism>
<feature type="region of interest" description="Disordered" evidence="1">
    <location>
        <begin position="1"/>
        <end position="29"/>
    </location>
</feature>
<feature type="compositionally biased region" description="Basic and acidic residues" evidence="1">
    <location>
        <begin position="19"/>
        <end position="29"/>
    </location>
</feature>
<evidence type="ECO:0000256" key="1">
    <source>
        <dbReference type="SAM" id="MobiDB-lite"/>
    </source>
</evidence>
<feature type="compositionally biased region" description="Acidic residues" evidence="1">
    <location>
        <begin position="206"/>
        <end position="215"/>
    </location>
</feature>
<reference evidence="2 3" key="1">
    <citation type="submission" date="2016-10" db="EMBL/GenBank/DDBJ databases">
        <authorList>
            <person name="de Groot N.N."/>
        </authorList>
    </citation>
    <scope>NUCLEOTIDE SEQUENCE [LARGE SCALE GENOMIC DNA]</scope>
    <source>
        <strain evidence="2 3">CGMCC 4.6945</strain>
    </source>
</reference>